<reference evidence="3 4" key="1">
    <citation type="submission" date="2014-03" db="EMBL/GenBank/DDBJ databases">
        <title>Draft genome of the hookworm Oesophagostomum dentatum.</title>
        <authorList>
            <person name="Mitreva M."/>
        </authorList>
    </citation>
    <scope>NUCLEOTIDE SEQUENCE [LARGE SCALE GENOMIC DNA]</scope>
    <source>
        <strain evidence="3 4">OD-Hann</strain>
    </source>
</reference>
<dbReference type="AlphaFoldDB" id="A0A0B1T8J2"/>
<feature type="compositionally biased region" description="Low complexity" evidence="1">
    <location>
        <begin position="30"/>
        <end position="49"/>
    </location>
</feature>
<dbReference type="Proteomes" id="UP000053660">
    <property type="component" value="Unassembled WGS sequence"/>
</dbReference>
<evidence type="ECO:0000313" key="4">
    <source>
        <dbReference type="Proteomes" id="UP000053660"/>
    </source>
</evidence>
<dbReference type="OrthoDB" id="5834609at2759"/>
<accession>A0A0B1T8J2</accession>
<feature type="chain" id="PRO_5002081996" description="C6 domain-containing protein" evidence="2">
    <location>
        <begin position="22"/>
        <end position="149"/>
    </location>
</feature>
<evidence type="ECO:0000313" key="3">
    <source>
        <dbReference type="EMBL" id="KHJ92107.1"/>
    </source>
</evidence>
<feature type="signal peptide" evidence="2">
    <location>
        <begin position="1"/>
        <end position="21"/>
    </location>
</feature>
<organism evidence="3 4">
    <name type="scientific">Oesophagostomum dentatum</name>
    <name type="common">Nodular worm</name>
    <dbReference type="NCBI Taxonomy" id="61180"/>
    <lineage>
        <taxon>Eukaryota</taxon>
        <taxon>Metazoa</taxon>
        <taxon>Ecdysozoa</taxon>
        <taxon>Nematoda</taxon>
        <taxon>Chromadorea</taxon>
        <taxon>Rhabditida</taxon>
        <taxon>Rhabditina</taxon>
        <taxon>Rhabditomorpha</taxon>
        <taxon>Strongyloidea</taxon>
        <taxon>Strongylidae</taxon>
        <taxon>Oesophagostomum</taxon>
    </lineage>
</organism>
<keyword evidence="4" id="KW-1185">Reference proteome</keyword>
<sequence length="149" mass="15659">MRLLALLSAFLSTLQTALTCAATSPGTSIPRTTTTVSPGVRTTTTTADPPVTRTTTAATTTTTVALTACQTCKASQVSFDMANGDPGRIDSSFRMETNDPATGCLRLTAICTAQAGFFAFMEFNVVEGGPAENQDMGQQRQLAYEINSM</sequence>
<dbReference type="EMBL" id="KN551558">
    <property type="protein sequence ID" value="KHJ92107.1"/>
    <property type="molecule type" value="Genomic_DNA"/>
</dbReference>
<protein>
    <recommendedName>
        <fullName evidence="5">C6 domain-containing protein</fullName>
    </recommendedName>
</protein>
<keyword evidence="2" id="KW-0732">Signal</keyword>
<gene>
    <name evidence="3" type="ORF">OESDEN_08013</name>
</gene>
<name>A0A0B1T8J2_OESDE</name>
<evidence type="ECO:0000256" key="1">
    <source>
        <dbReference type="SAM" id="MobiDB-lite"/>
    </source>
</evidence>
<proteinExistence type="predicted"/>
<evidence type="ECO:0000256" key="2">
    <source>
        <dbReference type="SAM" id="SignalP"/>
    </source>
</evidence>
<feature type="region of interest" description="Disordered" evidence="1">
    <location>
        <begin position="29"/>
        <end position="49"/>
    </location>
</feature>
<evidence type="ECO:0008006" key="5">
    <source>
        <dbReference type="Google" id="ProtNLM"/>
    </source>
</evidence>